<dbReference type="SMART" id="SM00343">
    <property type="entry name" value="ZnF_C2HC"/>
    <property type="match status" value="1"/>
</dbReference>
<dbReference type="AlphaFoldDB" id="A0A8S4Q8S2"/>
<evidence type="ECO:0000259" key="3">
    <source>
        <dbReference type="PROSITE" id="PS50158"/>
    </source>
</evidence>
<keyword evidence="1" id="KW-0479">Metal-binding</keyword>
<feature type="region of interest" description="Disordered" evidence="2">
    <location>
        <begin position="59"/>
        <end position="84"/>
    </location>
</feature>
<reference evidence="4" key="1">
    <citation type="submission" date="2022-03" db="EMBL/GenBank/DDBJ databases">
        <authorList>
            <person name="Martin C."/>
        </authorList>
    </citation>
    <scope>NUCLEOTIDE SEQUENCE</scope>
</reference>
<dbReference type="InterPro" id="IPR001878">
    <property type="entry name" value="Znf_CCHC"/>
</dbReference>
<evidence type="ECO:0000256" key="2">
    <source>
        <dbReference type="SAM" id="MobiDB-lite"/>
    </source>
</evidence>
<accession>A0A8S4Q8S2</accession>
<dbReference type="SUPFAM" id="SSF57756">
    <property type="entry name" value="Retrovirus zinc finger-like domains"/>
    <property type="match status" value="1"/>
</dbReference>
<evidence type="ECO:0000313" key="4">
    <source>
        <dbReference type="EMBL" id="CAH1803368.1"/>
    </source>
</evidence>
<evidence type="ECO:0000313" key="5">
    <source>
        <dbReference type="Proteomes" id="UP000749559"/>
    </source>
</evidence>
<keyword evidence="5" id="KW-1185">Reference proteome</keyword>
<keyword evidence="1" id="KW-0863">Zinc-finger</keyword>
<keyword evidence="1" id="KW-0862">Zinc</keyword>
<protein>
    <recommendedName>
        <fullName evidence="3">CCHC-type domain-containing protein</fullName>
    </recommendedName>
</protein>
<dbReference type="GO" id="GO:0003676">
    <property type="term" value="F:nucleic acid binding"/>
    <property type="evidence" value="ECO:0007669"/>
    <property type="project" value="InterPro"/>
</dbReference>
<organism evidence="4 5">
    <name type="scientific">Owenia fusiformis</name>
    <name type="common">Polychaete worm</name>
    <dbReference type="NCBI Taxonomy" id="6347"/>
    <lineage>
        <taxon>Eukaryota</taxon>
        <taxon>Metazoa</taxon>
        <taxon>Spiralia</taxon>
        <taxon>Lophotrochozoa</taxon>
        <taxon>Annelida</taxon>
        <taxon>Polychaeta</taxon>
        <taxon>Sedentaria</taxon>
        <taxon>Canalipalpata</taxon>
        <taxon>Sabellida</taxon>
        <taxon>Oweniida</taxon>
        <taxon>Oweniidae</taxon>
        <taxon>Owenia</taxon>
    </lineage>
</organism>
<feature type="non-terminal residue" evidence="4">
    <location>
        <position position="1"/>
    </location>
</feature>
<feature type="domain" description="CCHC-type" evidence="3">
    <location>
        <begin position="89"/>
        <end position="104"/>
    </location>
</feature>
<dbReference type="InterPro" id="IPR036875">
    <property type="entry name" value="Znf_CCHC_sf"/>
</dbReference>
<evidence type="ECO:0000256" key="1">
    <source>
        <dbReference type="PROSITE-ProRule" id="PRU00047"/>
    </source>
</evidence>
<proteinExistence type="predicted"/>
<dbReference type="EMBL" id="CAIIXF020000657">
    <property type="protein sequence ID" value="CAH1803368.1"/>
    <property type="molecule type" value="Genomic_DNA"/>
</dbReference>
<dbReference type="PROSITE" id="PS50158">
    <property type="entry name" value="ZF_CCHC"/>
    <property type="match status" value="1"/>
</dbReference>
<sequence>KNLEEAITSGLDCEALLQRKCKPKVNLRVAQQSDPNPDFNSRQLQDTIRNVDQLMKDVQAIRNQNQPGQGNQRPRSRNWQPPQSRPLICFTCGNEGHKAINCRNFVQPMIRPRGPQRFNNQHSGNGM</sequence>
<dbReference type="GO" id="GO:0008270">
    <property type="term" value="F:zinc ion binding"/>
    <property type="evidence" value="ECO:0007669"/>
    <property type="project" value="UniProtKB-KW"/>
</dbReference>
<name>A0A8S4Q8S2_OWEFU</name>
<comment type="caution">
    <text evidence="4">The sequence shown here is derived from an EMBL/GenBank/DDBJ whole genome shotgun (WGS) entry which is preliminary data.</text>
</comment>
<feature type="compositionally biased region" description="Low complexity" evidence="2">
    <location>
        <begin position="62"/>
        <end position="73"/>
    </location>
</feature>
<dbReference type="Proteomes" id="UP000749559">
    <property type="component" value="Unassembled WGS sequence"/>
</dbReference>
<gene>
    <name evidence="4" type="ORF">OFUS_LOCUS26972</name>
</gene>
<dbReference type="Pfam" id="PF00098">
    <property type="entry name" value="zf-CCHC"/>
    <property type="match status" value="1"/>
</dbReference>